<feature type="domain" description="SWIM-type" evidence="2">
    <location>
        <begin position="144"/>
        <end position="180"/>
    </location>
</feature>
<keyword evidence="1" id="KW-0863">Zinc-finger</keyword>
<dbReference type="EMBL" id="JABSTR010000003">
    <property type="protein sequence ID" value="KAH9365561.1"/>
    <property type="molecule type" value="Genomic_DNA"/>
</dbReference>
<accession>A0A9J6FTD0</accession>
<keyword evidence="4" id="KW-1185">Reference proteome</keyword>
<dbReference type="AlphaFoldDB" id="A0A9J6FTD0"/>
<organism evidence="3 4">
    <name type="scientific">Haemaphysalis longicornis</name>
    <name type="common">Bush tick</name>
    <dbReference type="NCBI Taxonomy" id="44386"/>
    <lineage>
        <taxon>Eukaryota</taxon>
        <taxon>Metazoa</taxon>
        <taxon>Ecdysozoa</taxon>
        <taxon>Arthropoda</taxon>
        <taxon>Chelicerata</taxon>
        <taxon>Arachnida</taxon>
        <taxon>Acari</taxon>
        <taxon>Parasitiformes</taxon>
        <taxon>Ixodida</taxon>
        <taxon>Ixodoidea</taxon>
        <taxon>Ixodidae</taxon>
        <taxon>Haemaphysalinae</taxon>
        <taxon>Haemaphysalis</taxon>
    </lineage>
</organism>
<dbReference type="GO" id="GO:0008270">
    <property type="term" value="F:zinc ion binding"/>
    <property type="evidence" value="ECO:0007669"/>
    <property type="project" value="UniProtKB-KW"/>
</dbReference>
<dbReference type="PANTHER" id="PTHR47526:SF3">
    <property type="entry name" value="PHD-TYPE DOMAIN-CONTAINING PROTEIN"/>
    <property type="match status" value="1"/>
</dbReference>
<evidence type="ECO:0000313" key="4">
    <source>
        <dbReference type="Proteomes" id="UP000821853"/>
    </source>
</evidence>
<dbReference type="OrthoDB" id="6505885at2759"/>
<keyword evidence="1" id="KW-0862">Zinc</keyword>
<keyword evidence="1" id="KW-0479">Metal-binding</keyword>
<dbReference type="OMA" id="FLVSEWV"/>
<gene>
    <name evidence="3" type="ORF">HPB48_008922</name>
</gene>
<comment type="caution">
    <text evidence="3">The sequence shown here is derived from an EMBL/GenBank/DDBJ whole genome shotgun (WGS) entry which is preliminary data.</text>
</comment>
<name>A0A9J6FTD0_HAELO</name>
<evidence type="ECO:0000259" key="2">
    <source>
        <dbReference type="PROSITE" id="PS50966"/>
    </source>
</evidence>
<dbReference type="PROSITE" id="PS50966">
    <property type="entry name" value="ZF_SWIM"/>
    <property type="match status" value="1"/>
</dbReference>
<dbReference type="VEuPathDB" id="VectorBase:HLOH_062307"/>
<dbReference type="PANTHER" id="PTHR47526">
    <property type="entry name" value="ATP-DEPENDENT DNA HELICASE"/>
    <property type="match status" value="1"/>
</dbReference>
<sequence length="314" mass="35024">MDYLELEVVQVVLDYLQLRSYKSTSSWSSYGQSLDKEDRQRYEAKVVECGGVHPLLFTDDEISLISVSGHLVPKVEESDIKDYLVHATGYLTHEEFKAVKSLESHNYLTSGFVQEPKLRQVGEHVIVVTKVNHSQALFARQLEPWLLIQRDGLVKLAHCTCMAGLGEACSHIGAVLYYVKAVSKFNRGQASTDVKNIWLPAYIKNVPCAPLSSIDFASAKSKKRRLDTNSQPATKKVQLVDKPTDQEFASFLKEVSSAESRAAIFSLTEGYNDEFIPTTVRYSSAVLGGLSRDCPKERDAVIEECQNFSASFAV</sequence>
<dbReference type="Proteomes" id="UP000821853">
    <property type="component" value="Unassembled WGS sequence"/>
</dbReference>
<proteinExistence type="predicted"/>
<protein>
    <recommendedName>
        <fullName evidence="2">SWIM-type domain-containing protein</fullName>
    </recommendedName>
</protein>
<evidence type="ECO:0000256" key="1">
    <source>
        <dbReference type="PROSITE-ProRule" id="PRU00325"/>
    </source>
</evidence>
<evidence type="ECO:0000313" key="3">
    <source>
        <dbReference type="EMBL" id="KAH9365561.1"/>
    </source>
</evidence>
<reference evidence="3 4" key="1">
    <citation type="journal article" date="2020" name="Cell">
        <title>Large-Scale Comparative Analyses of Tick Genomes Elucidate Their Genetic Diversity and Vector Capacities.</title>
        <authorList>
            <consortium name="Tick Genome and Microbiome Consortium (TIGMIC)"/>
            <person name="Jia N."/>
            <person name="Wang J."/>
            <person name="Shi W."/>
            <person name="Du L."/>
            <person name="Sun Y."/>
            <person name="Zhan W."/>
            <person name="Jiang J.F."/>
            <person name="Wang Q."/>
            <person name="Zhang B."/>
            <person name="Ji P."/>
            <person name="Bell-Sakyi L."/>
            <person name="Cui X.M."/>
            <person name="Yuan T.T."/>
            <person name="Jiang B.G."/>
            <person name="Yang W.F."/>
            <person name="Lam T.T."/>
            <person name="Chang Q.C."/>
            <person name="Ding S.J."/>
            <person name="Wang X.J."/>
            <person name="Zhu J.G."/>
            <person name="Ruan X.D."/>
            <person name="Zhao L."/>
            <person name="Wei J.T."/>
            <person name="Ye R.Z."/>
            <person name="Que T.C."/>
            <person name="Du C.H."/>
            <person name="Zhou Y.H."/>
            <person name="Cheng J.X."/>
            <person name="Dai P.F."/>
            <person name="Guo W.B."/>
            <person name="Han X.H."/>
            <person name="Huang E.J."/>
            <person name="Li L.F."/>
            <person name="Wei W."/>
            <person name="Gao Y.C."/>
            <person name="Liu J.Z."/>
            <person name="Shao H.Z."/>
            <person name="Wang X."/>
            <person name="Wang C.C."/>
            <person name="Yang T.C."/>
            <person name="Huo Q.B."/>
            <person name="Li W."/>
            <person name="Chen H.Y."/>
            <person name="Chen S.E."/>
            <person name="Zhou L.G."/>
            <person name="Ni X.B."/>
            <person name="Tian J.H."/>
            <person name="Sheng Y."/>
            <person name="Liu T."/>
            <person name="Pan Y.S."/>
            <person name="Xia L.Y."/>
            <person name="Li J."/>
            <person name="Zhao F."/>
            <person name="Cao W.C."/>
        </authorList>
    </citation>
    <scope>NUCLEOTIDE SEQUENCE [LARGE SCALE GENOMIC DNA]</scope>
    <source>
        <strain evidence="3">HaeL-2018</strain>
    </source>
</reference>
<dbReference type="InterPro" id="IPR007527">
    <property type="entry name" value="Znf_SWIM"/>
</dbReference>